<dbReference type="InterPro" id="IPR050833">
    <property type="entry name" value="Poly_Biosynth_Transport"/>
</dbReference>
<protein>
    <submittedName>
        <fullName evidence="8">Membrane protein involved in the export of O-antigen and teichoic acid</fullName>
    </submittedName>
</protein>
<gene>
    <name evidence="8" type="ORF">GA0070607_0604</name>
</gene>
<keyword evidence="6 7" id="KW-0472">Membrane</keyword>
<evidence type="ECO:0000256" key="4">
    <source>
        <dbReference type="ARBA" id="ARBA00022692"/>
    </source>
</evidence>
<keyword evidence="9" id="KW-1185">Reference proteome</keyword>
<proteinExistence type="inferred from homology"/>
<feature type="transmembrane region" description="Helical" evidence="7">
    <location>
        <begin position="180"/>
        <end position="203"/>
    </location>
</feature>
<dbReference type="AlphaFoldDB" id="A0A1C4UGI5"/>
<reference evidence="9" key="1">
    <citation type="submission" date="2016-06" db="EMBL/GenBank/DDBJ databases">
        <authorList>
            <person name="Varghese N."/>
            <person name="Submissions Spin"/>
        </authorList>
    </citation>
    <scope>NUCLEOTIDE SEQUENCE [LARGE SCALE GENOMIC DNA]</scope>
    <source>
        <strain evidence="9">DSM 44875</strain>
    </source>
</reference>
<evidence type="ECO:0000256" key="1">
    <source>
        <dbReference type="ARBA" id="ARBA00004651"/>
    </source>
</evidence>
<evidence type="ECO:0000256" key="6">
    <source>
        <dbReference type="ARBA" id="ARBA00023136"/>
    </source>
</evidence>
<organism evidence="8 9">
    <name type="scientific">Micromonospora coriariae</name>
    <dbReference type="NCBI Taxonomy" id="285665"/>
    <lineage>
        <taxon>Bacteria</taxon>
        <taxon>Bacillati</taxon>
        <taxon>Actinomycetota</taxon>
        <taxon>Actinomycetes</taxon>
        <taxon>Micromonosporales</taxon>
        <taxon>Micromonosporaceae</taxon>
        <taxon>Micromonospora</taxon>
    </lineage>
</organism>
<dbReference type="Pfam" id="PF13440">
    <property type="entry name" value="Polysacc_synt_3"/>
    <property type="match status" value="1"/>
</dbReference>
<dbReference type="RefSeq" id="WP_157743067.1">
    <property type="nucleotide sequence ID" value="NZ_LT607412.1"/>
</dbReference>
<dbReference type="Proteomes" id="UP000198243">
    <property type="component" value="Chromosome I"/>
</dbReference>
<feature type="transmembrane region" description="Helical" evidence="7">
    <location>
        <begin position="370"/>
        <end position="390"/>
    </location>
</feature>
<dbReference type="PANTHER" id="PTHR30250:SF10">
    <property type="entry name" value="LIPOPOLYSACCHARIDE BIOSYNTHESIS PROTEIN WZXC"/>
    <property type="match status" value="1"/>
</dbReference>
<sequence>MSTLRIRRMSGSRRGLVAIIAGSAGGQVLAMAAAPLLARIYRPADFGLLTVVAALTLTIGTVSVLRYDLAIPLPERERDAHTLVALGLTAACATVLAGAVAVLTFRDDVARIFGQPELETWLWVVPPAAAATGVVLLLNQLAIRHRRYGSIGRRNFFQSATTTAMQLTLGGAALRPGGLVLGLGLGQAMAALVLMRGAGLSDGQARAGRERRHLRDVARRYRGFPLLLAPSGLLNVLGTQLPVLLVAYWYGGSVAGWLGLTQRVIAIPAALVASAVAQVYLAEVSRAVRQQPGRCRPIFVTASRKLALFAGLTAVVLSVAAPAAFSVVFGSEWERSGTYAQALALYVAGQLMASPLSQTLVVFEQQGRQLAWDVGRVVLVAGAVSAVAAAGASSLVAVWALSVSGFVAYIASWLMALRAVTSAGRRAEAVGVAETPLVPQG</sequence>
<keyword evidence="4 7" id="KW-0812">Transmembrane</keyword>
<dbReference type="PANTHER" id="PTHR30250">
    <property type="entry name" value="PST FAMILY PREDICTED COLANIC ACID TRANSPORTER"/>
    <property type="match status" value="1"/>
</dbReference>
<accession>A0A1C4UGI5</accession>
<feature type="transmembrane region" description="Helical" evidence="7">
    <location>
        <begin position="306"/>
        <end position="331"/>
    </location>
</feature>
<feature type="transmembrane region" description="Helical" evidence="7">
    <location>
        <begin position="343"/>
        <end position="363"/>
    </location>
</feature>
<evidence type="ECO:0000313" key="8">
    <source>
        <dbReference type="EMBL" id="SCE70782.1"/>
    </source>
</evidence>
<feature type="transmembrane region" description="Helical" evidence="7">
    <location>
        <begin position="265"/>
        <end position="285"/>
    </location>
</feature>
<keyword evidence="3" id="KW-1003">Cell membrane</keyword>
<feature type="transmembrane region" description="Helical" evidence="7">
    <location>
        <begin position="46"/>
        <end position="69"/>
    </location>
</feature>
<dbReference type="EMBL" id="LT607412">
    <property type="protein sequence ID" value="SCE70782.1"/>
    <property type="molecule type" value="Genomic_DNA"/>
</dbReference>
<feature type="transmembrane region" description="Helical" evidence="7">
    <location>
        <begin position="224"/>
        <end position="250"/>
    </location>
</feature>
<evidence type="ECO:0000313" key="9">
    <source>
        <dbReference type="Proteomes" id="UP000198243"/>
    </source>
</evidence>
<name>A0A1C4UGI5_9ACTN</name>
<comment type="subcellular location">
    <subcellularLocation>
        <location evidence="1">Cell membrane</location>
        <topology evidence="1">Multi-pass membrane protein</topology>
    </subcellularLocation>
</comment>
<feature type="transmembrane region" description="Helical" evidence="7">
    <location>
        <begin position="123"/>
        <end position="143"/>
    </location>
</feature>
<evidence type="ECO:0000256" key="2">
    <source>
        <dbReference type="ARBA" id="ARBA00007430"/>
    </source>
</evidence>
<feature type="transmembrane region" description="Helical" evidence="7">
    <location>
        <begin position="155"/>
        <end position="174"/>
    </location>
</feature>
<evidence type="ECO:0000256" key="3">
    <source>
        <dbReference type="ARBA" id="ARBA00022475"/>
    </source>
</evidence>
<dbReference type="OrthoDB" id="3831435at2"/>
<keyword evidence="5 7" id="KW-1133">Transmembrane helix</keyword>
<feature type="transmembrane region" description="Helical" evidence="7">
    <location>
        <begin position="81"/>
        <end position="103"/>
    </location>
</feature>
<evidence type="ECO:0000256" key="5">
    <source>
        <dbReference type="ARBA" id="ARBA00022989"/>
    </source>
</evidence>
<dbReference type="GO" id="GO:0005886">
    <property type="term" value="C:plasma membrane"/>
    <property type="evidence" value="ECO:0007669"/>
    <property type="project" value="UniProtKB-SubCell"/>
</dbReference>
<feature type="transmembrane region" description="Helical" evidence="7">
    <location>
        <begin position="396"/>
        <end position="416"/>
    </location>
</feature>
<comment type="similarity">
    <text evidence="2">Belongs to the polysaccharide synthase family.</text>
</comment>
<evidence type="ECO:0000256" key="7">
    <source>
        <dbReference type="SAM" id="Phobius"/>
    </source>
</evidence>